<proteinExistence type="predicted"/>
<comment type="caution">
    <text evidence="2">The sequence shown here is derived from an EMBL/GenBank/DDBJ whole genome shotgun (WGS) entry which is preliminary data.</text>
</comment>
<keyword evidence="1" id="KW-0812">Transmembrane</keyword>
<dbReference type="Proteomes" id="UP001281410">
    <property type="component" value="Unassembled WGS sequence"/>
</dbReference>
<protein>
    <submittedName>
        <fullName evidence="2">Uncharacterized protein</fullName>
    </submittedName>
</protein>
<sequence>MWVYYQSRAAAAATLIPKWAWVSWMVVIVIGILLSILWILNNWIDLYRERSCKASKKSTRKFLWFFLISFSCNIFFLDNTECQ</sequence>
<dbReference type="InterPro" id="IPR040327">
    <property type="entry name" value="At5g14285-like"/>
</dbReference>
<evidence type="ECO:0000313" key="3">
    <source>
        <dbReference type="Proteomes" id="UP001281410"/>
    </source>
</evidence>
<accession>A0AAE0ASS8</accession>
<dbReference type="EMBL" id="JANJYJ010000003">
    <property type="protein sequence ID" value="KAK3223571.1"/>
    <property type="molecule type" value="Genomic_DNA"/>
</dbReference>
<evidence type="ECO:0000313" key="2">
    <source>
        <dbReference type="EMBL" id="KAK3223571.1"/>
    </source>
</evidence>
<reference evidence="2" key="1">
    <citation type="journal article" date="2023" name="Plant J.">
        <title>Genome sequences and population genomics provide insights into the demographic history, inbreeding, and mutation load of two 'living fossil' tree species of Dipteronia.</title>
        <authorList>
            <person name="Feng Y."/>
            <person name="Comes H.P."/>
            <person name="Chen J."/>
            <person name="Zhu S."/>
            <person name="Lu R."/>
            <person name="Zhang X."/>
            <person name="Li P."/>
            <person name="Qiu J."/>
            <person name="Olsen K.M."/>
            <person name="Qiu Y."/>
        </authorList>
    </citation>
    <scope>NUCLEOTIDE SEQUENCE</scope>
    <source>
        <strain evidence="2">NBL</strain>
    </source>
</reference>
<feature type="transmembrane region" description="Helical" evidence="1">
    <location>
        <begin position="20"/>
        <end position="40"/>
    </location>
</feature>
<name>A0AAE0ASS8_9ROSI</name>
<evidence type="ECO:0000256" key="1">
    <source>
        <dbReference type="SAM" id="Phobius"/>
    </source>
</evidence>
<dbReference type="PANTHER" id="PTHR31766">
    <property type="entry name" value="GLABROUS1 ENHANCER-BINDING PROTEIN-LIKE 2"/>
    <property type="match status" value="1"/>
</dbReference>
<keyword evidence="3" id="KW-1185">Reference proteome</keyword>
<keyword evidence="1" id="KW-0472">Membrane</keyword>
<organism evidence="2 3">
    <name type="scientific">Dipteronia sinensis</name>
    <dbReference type="NCBI Taxonomy" id="43782"/>
    <lineage>
        <taxon>Eukaryota</taxon>
        <taxon>Viridiplantae</taxon>
        <taxon>Streptophyta</taxon>
        <taxon>Embryophyta</taxon>
        <taxon>Tracheophyta</taxon>
        <taxon>Spermatophyta</taxon>
        <taxon>Magnoliopsida</taxon>
        <taxon>eudicotyledons</taxon>
        <taxon>Gunneridae</taxon>
        <taxon>Pentapetalae</taxon>
        <taxon>rosids</taxon>
        <taxon>malvids</taxon>
        <taxon>Sapindales</taxon>
        <taxon>Sapindaceae</taxon>
        <taxon>Hippocastanoideae</taxon>
        <taxon>Acereae</taxon>
        <taxon>Dipteronia</taxon>
    </lineage>
</organism>
<keyword evidence="1" id="KW-1133">Transmembrane helix</keyword>
<dbReference type="AlphaFoldDB" id="A0AAE0ASS8"/>
<feature type="transmembrane region" description="Helical" evidence="1">
    <location>
        <begin position="61"/>
        <end position="77"/>
    </location>
</feature>
<gene>
    <name evidence="2" type="ORF">Dsin_010596</name>
</gene>
<dbReference type="PANTHER" id="PTHR31766:SF8">
    <property type="entry name" value="TLC DOMAIN-CONTAINING PROTEIN"/>
    <property type="match status" value="1"/>
</dbReference>